<evidence type="ECO:0000259" key="3">
    <source>
        <dbReference type="Pfam" id="PF03819"/>
    </source>
</evidence>
<gene>
    <name evidence="4" type="ORF">SAMN05660462_00376</name>
</gene>
<dbReference type="GO" id="GO:0047429">
    <property type="term" value="F:nucleoside triphosphate diphosphatase activity"/>
    <property type="evidence" value="ECO:0007669"/>
    <property type="project" value="InterPro"/>
</dbReference>
<dbReference type="GO" id="GO:0032259">
    <property type="term" value="P:methylation"/>
    <property type="evidence" value="ECO:0007669"/>
    <property type="project" value="UniProtKB-KW"/>
</dbReference>
<dbReference type="GO" id="GO:0006203">
    <property type="term" value="P:dGTP catabolic process"/>
    <property type="evidence" value="ECO:0007669"/>
    <property type="project" value="TreeGrafter"/>
</dbReference>
<keyword evidence="4" id="KW-0489">Methyltransferase</keyword>
<dbReference type="GO" id="GO:0046081">
    <property type="term" value="P:dUTP catabolic process"/>
    <property type="evidence" value="ECO:0007669"/>
    <property type="project" value="TreeGrafter"/>
</dbReference>
<dbReference type="GO" id="GO:0046061">
    <property type="term" value="P:dATP catabolic process"/>
    <property type="evidence" value="ECO:0007669"/>
    <property type="project" value="TreeGrafter"/>
</dbReference>
<dbReference type="FunFam" id="1.10.287.1080:FF:000003">
    <property type="entry name" value="Nucleoside triphosphate pyrophosphohydrolase"/>
    <property type="match status" value="1"/>
</dbReference>
<feature type="coiled-coil region" evidence="1">
    <location>
        <begin position="405"/>
        <end position="432"/>
    </location>
</feature>
<protein>
    <submittedName>
        <fullName evidence="4">Tetrapyrrole methylase family protein / MazG family protein</fullName>
    </submittedName>
</protein>
<reference evidence="4 5" key="1">
    <citation type="submission" date="2016-10" db="EMBL/GenBank/DDBJ databases">
        <authorList>
            <person name="de Groot N.N."/>
        </authorList>
    </citation>
    <scope>NUCLEOTIDE SEQUENCE [LARGE SCALE GENOMIC DNA]</scope>
    <source>
        <strain evidence="4 5">DSM 21650</strain>
    </source>
</reference>
<dbReference type="InterPro" id="IPR035996">
    <property type="entry name" value="4pyrrol_Methylase_sf"/>
</dbReference>
<feature type="domain" description="Tetrapyrrole methylase" evidence="2">
    <location>
        <begin position="18"/>
        <end position="223"/>
    </location>
</feature>
<dbReference type="SUPFAM" id="SSF101386">
    <property type="entry name" value="all-alpha NTP pyrophosphatases"/>
    <property type="match status" value="2"/>
</dbReference>
<dbReference type="Pfam" id="PF03819">
    <property type="entry name" value="MazG"/>
    <property type="match status" value="2"/>
</dbReference>
<dbReference type="InterPro" id="IPR004518">
    <property type="entry name" value="MazG-like_dom"/>
</dbReference>
<organism evidence="4 5">
    <name type="scientific">Proteiniborus ethanoligenes</name>
    <dbReference type="NCBI Taxonomy" id="415015"/>
    <lineage>
        <taxon>Bacteria</taxon>
        <taxon>Bacillati</taxon>
        <taxon>Bacillota</taxon>
        <taxon>Clostridia</taxon>
        <taxon>Eubacteriales</taxon>
        <taxon>Proteiniborus</taxon>
    </lineage>
</organism>
<evidence type="ECO:0000259" key="2">
    <source>
        <dbReference type="Pfam" id="PF00590"/>
    </source>
</evidence>
<evidence type="ECO:0000313" key="5">
    <source>
        <dbReference type="Proteomes" id="UP000198625"/>
    </source>
</evidence>
<dbReference type="InterPro" id="IPR014777">
    <property type="entry name" value="4pyrrole_Mease_sub1"/>
</dbReference>
<feature type="domain" description="NTP pyrophosphohydrolase MazG-like" evidence="3">
    <location>
        <begin position="408"/>
        <end position="466"/>
    </location>
</feature>
<dbReference type="Gene3D" id="1.10.287.1080">
    <property type="entry name" value="MazG-like"/>
    <property type="match status" value="2"/>
</dbReference>
<dbReference type="RefSeq" id="WP_244270445.1">
    <property type="nucleotide sequence ID" value="NZ_FNQE01000002.1"/>
</dbReference>
<dbReference type="InterPro" id="IPR048011">
    <property type="entry name" value="NTP-PPase_MazG-like_C"/>
</dbReference>
<dbReference type="GO" id="GO:0046076">
    <property type="term" value="P:dTTP catabolic process"/>
    <property type="evidence" value="ECO:0007669"/>
    <property type="project" value="TreeGrafter"/>
</dbReference>
<feature type="domain" description="NTP pyrophosphohydrolase MazG-like" evidence="3">
    <location>
        <begin position="269"/>
        <end position="342"/>
    </location>
</feature>
<dbReference type="GO" id="GO:0046047">
    <property type="term" value="P:TTP catabolic process"/>
    <property type="evidence" value="ECO:0007669"/>
    <property type="project" value="TreeGrafter"/>
</dbReference>
<dbReference type="PANTHER" id="PTHR30522:SF0">
    <property type="entry name" value="NUCLEOSIDE TRIPHOSPHATE PYROPHOSPHOHYDROLASE"/>
    <property type="match status" value="1"/>
</dbReference>
<dbReference type="GO" id="GO:0046052">
    <property type="term" value="P:UTP catabolic process"/>
    <property type="evidence" value="ECO:0007669"/>
    <property type="project" value="TreeGrafter"/>
</dbReference>
<dbReference type="InterPro" id="IPR000878">
    <property type="entry name" value="4pyrrol_Mease"/>
</dbReference>
<dbReference type="SUPFAM" id="SSF53790">
    <property type="entry name" value="Tetrapyrrole methylase"/>
    <property type="match status" value="1"/>
</dbReference>
<keyword evidence="5" id="KW-1185">Reference proteome</keyword>
<accession>A0A1H3KYG5</accession>
<dbReference type="GO" id="GO:0008168">
    <property type="term" value="F:methyltransferase activity"/>
    <property type="evidence" value="ECO:0007669"/>
    <property type="project" value="UniProtKB-KW"/>
</dbReference>
<dbReference type="AlphaFoldDB" id="A0A1H3KYG5"/>
<dbReference type="CDD" id="cd11723">
    <property type="entry name" value="YabN_N_like"/>
    <property type="match status" value="1"/>
</dbReference>
<dbReference type="NCBIfam" id="NF007113">
    <property type="entry name" value="PRK09562.1"/>
    <property type="match status" value="1"/>
</dbReference>
<keyword evidence="4" id="KW-0808">Transferase</keyword>
<dbReference type="FunFam" id="1.10.287.1080:FF:000001">
    <property type="entry name" value="Nucleoside triphosphate pyrophosphohydrolase"/>
    <property type="match status" value="1"/>
</dbReference>
<proteinExistence type="predicted"/>
<dbReference type="InterPro" id="IPR011551">
    <property type="entry name" value="NTP_PyrPHydrolase_MazG"/>
</dbReference>
<evidence type="ECO:0000256" key="1">
    <source>
        <dbReference type="SAM" id="Coils"/>
    </source>
</evidence>
<dbReference type="CDD" id="cd11529">
    <property type="entry name" value="NTP-PPase_MazG_Cterm"/>
    <property type="match status" value="1"/>
</dbReference>
<dbReference type="Gene3D" id="3.40.1010.10">
    <property type="entry name" value="Cobalt-precorrin-4 Transmethylase, Domain 1"/>
    <property type="match status" value="1"/>
</dbReference>
<dbReference type="STRING" id="415015.SAMN05660462_00376"/>
<sequence>MKEKLSKLIVNMEVNMGKITVVGLGPGDVSSLTLGAIEIIGNGNKVFLRTEKHPTVEYLDQKGIEYNSYDYAYEIEASFEKVYEHITQDLVTKSQKHGHITYCVPGHPLVAEKTVAMLISLEKQGKIELEIVPGLSFIEPIILAVGHDPINGLKVIDGLNIKEISVDINIDCIITQVYDKMRASEVKLALAEIYGDEHEIYVISSAGIKKDEEIVKIPLYELDRVDNIGYLTSIYVPRVKDKSIYDIYDLIRIMEKLRGEEGCPWDAEQTHVSLREYIIEEAYEVVDAINNEDMDALADELGDLLLQVVFQSQIGKEEGYFNFWDVTTNICKKLIYRHPHVFLDKTADNVYEALKNWNDMKAEEKNIKTYTERLKDIPKSLPSLMRSYKVQQRAADVGFDWEHVNGAIEKLHEELNEVIQEIENNNKENLELEIGDLIFAIVNVSRFLNINPENAINKTIEKFVERFEFIETESKKMGKNLKEMSLEDMDFMWEKAKIHKNKKNDKK</sequence>
<dbReference type="InterPro" id="IPR035013">
    <property type="entry name" value="YabN_N"/>
</dbReference>
<dbReference type="PANTHER" id="PTHR30522">
    <property type="entry name" value="NUCLEOSIDE TRIPHOSPHATE PYROPHOSPHOHYDROLASE"/>
    <property type="match status" value="1"/>
</dbReference>
<dbReference type="NCBIfam" id="TIGR00444">
    <property type="entry name" value="mazG"/>
    <property type="match status" value="1"/>
</dbReference>
<keyword evidence="1" id="KW-0175">Coiled coil</keyword>
<dbReference type="InterPro" id="IPR048015">
    <property type="entry name" value="NTP-PPase_MazG-like_N"/>
</dbReference>
<dbReference type="InterPro" id="IPR024180">
    <property type="entry name" value="Tetrapyrrole_Mease/MazG_pred"/>
</dbReference>
<dbReference type="Proteomes" id="UP000198625">
    <property type="component" value="Unassembled WGS sequence"/>
</dbReference>
<dbReference type="CDD" id="cd11528">
    <property type="entry name" value="NTP-PPase_MazG_Nterm"/>
    <property type="match status" value="1"/>
</dbReference>
<evidence type="ECO:0000313" key="4">
    <source>
        <dbReference type="EMBL" id="SDY57212.1"/>
    </source>
</evidence>
<dbReference type="PIRSF" id="PIRSF002845">
    <property type="entry name" value="Ttrprl_mtas_MazG"/>
    <property type="match status" value="1"/>
</dbReference>
<name>A0A1H3KYG5_9FIRM</name>
<dbReference type="Pfam" id="PF00590">
    <property type="entry name" value="TP_methylase"/>
    <property type="match status" value="1"/>
</dbReference>
<dbReference type="EMBL" id="FNQE01000002">
    <property type="protein sequence ID" value="SDY57212.1"/>
    <property type="molecule type" value="Genomic_DNA"/>
</dbReference>
<dbReference type="GO" id="GO:0006950">
    <property type="term" value="P:response to stress"/>
    <property type="evidence" value="ECO:0007669"/>
    <property type="project" value="UniProtKB-ARBA"/>
</dbReference>